<evidence type="ECO:0000313" key="2">
    <source>
        <dbReference type="Proteomes" id="UP001583177"/>
    </source>
</evidence>
<name>A0ABR3XLY6_9PEZI</name>
<dbReference type="PANTHER" id="PTHR38797:SF4">
    <property type="entry name" value="NUCLEAR PORE COMPLEX PROTEIN NUP85"/>
    <property type="match status" value="1"/>
</dbReference>
<dbReference type="Pfam" id="PF12311">
    <property type="entry name" value="DUF3632"/>
    <property type="match status" value="1"/>
</dbReference>
<dbReference type="EMBL" id="JAWRVE010000015">
    <property type="protein sequence ID" value="KAL1876998.1"/>
    <property type="molecule type" value="Genomic_DNA"/>
</dbReference>
<comment type="caution">
    <text evidence="1">The sequence shown here is derived from an EMBL/GenBank/DDBJ whole genome shotgun (WGS) entry which is preliminary data.</text>
</comment>
<proteinExistence type="predicted"/>
<dbReference type="PANTHER" id="PTHR38797">
    <property type="entry name" value="NUCLEAR PORE COMPLEX PROTEIN NUP85-RELATED"/>
    <property type="match status" value="1"/>
</dbReference>
<dbReference type="InterPro" id="IPR053204">
    <property type="entry name" value="Oxopyrrolidines_Biosynth-assoc"/>
</dbReference>
<dbReference type="InterPro" id="IPR022085">
    <property type="entry name" value="OpdG"/>
</dbReference>
<accession>A0ABR3XLY6</accession>
<dbReference type="Proteomes" id="UP001583177">
    <property type="component" value="Unassembled WGS sequence"/>
</dbReference>
<gene>
    <name evidence="1" type="ORF">Daus18300_002607</name>
</gene>
<keyword evidence="2" id="KW-1185">Reference proteome</keyword>
<reference evidence="1 2" key="1">
    <citation type="journal article" date="2024" name="IMA Fungus">
        <title>IMA Genome - F19 : A genome assembly and annotation guide to empower mycologists, including annotated draft genome sequences of Ceratocystis pirilliformis, Diaporthe australafricana, Fusarium ophioides, Paecilomyces lecythidis, and Sporothrix stenoceras.</title>
        <authorList>
            <person name="Aylward J."/>
            <person name="Wilson A.M."/>
            <person name="Visagie C.M."/>
            <person name="Spraker J."/>
            <person name="Barnes I."/>
            <person name="Buitendag C."/>
            <person name="Ceriani C."/>
            <person name="Del Mar Angel L."/>
            <person name="du Plessis D."/>
            <person name="Fuchs T."/>
            <person name="Gasser K."/>
            <person name="Kramer D."/>
            <person name="Li W."/>
            <person name="Munsamy K."/>
            <person name="Piso A."/>
            <person name="Price J.L."/>
            <person name="Sonnekus B."/>
            <person name="Thomas C."/>
            <person name="van der Nest A."/>
            <person name="van Dijk A."/>
            <person name="van Heerden A."/>
            <person name="van Vuuren N."/>
            <person name="Yilmaz N."/>
            <person name="Duong T.A."/>
            <person name="van der Merwe N.A."/>
            <person name="Wingfield M.J."/>
            <person name="Wingfield B.D."/>
        </authorList>
    </citation>
    <scope>NUCLEOTIDE SEQUENCE [LARGE SCALE GENOMIC DNA]</scope>
    <source>
        <strain evidence="1 2">CMW 18300</strain>
    </source>
</reference>
<protein>
    <submittedName>
        <fullName evidence="1">Uncharacterized protein</fullName>
    </submittedName>
</protein>
<evidence type="ECO:0000313" key="1">
    <source>
        <dbReference type="EMBL" id="KAL1876998.1"/>
    </source>
</evidence>
<sequence>MESFDSLSALAGTLPAMPGHASLPATEHHISMRTRLAVEKAMADNPGDEPAQIDAIAKIRRYFMGQGRVVGIVDAYIDGATDVQETVRQIAEPIEYAYTTANGGRLFVSEEKLARHQRPFHSPDKAVEMWGPEENIDEFQARVTDPIDAPSVEGELWDLYYTILHASKRIPWIDGGAQQKLVDLLASLKARPNPPRPAGMTVALNRYWIYEWGELWGDLVLLGPAGRETWNDSPGCGSGWEKPEVSAWLNVNAFVARLTVQGVRNFATYGNWALRDALEEEIEPSAGAHHPAPSKAYKAELLFQVAAVWIRLAGQYMFDRLIPDPEDGKEPDTLFWTHSQWDKWRGRFEEEAQKEQYSNEVTIVAKECAAIMATFSVTPTVD</sequence>
<organism evidence="1 2">
    <name type="scientific">Diaporthe australafricana</name>
    <dbReference type="NCBI Taxonomy" id="127596"/>
    <lineage>
        <taxon>Eukaryota</taxon>
        <taxon>Fungi</taxon>
        <taxon>Dikarya</taxon>
        <taxon>Ascomycota</taxon>
        <taxon>Pezizomycotina</taxon>
        <taxon>Sordariomycetes</taxon>
        <taxon>Sordariomycetidae</taxon>
        <taxon>Diaporthales</taxon>
        <taxon>Diaporthaceae</taxon>
        <taxon>Diaporthe</taxon>
    </lineage>
</organism>